<sequence>VVAVHGLGGHAFGTWTNRDGHLWLRDSLPNYVPKARIMTYGYDSVWLFSRSQSSVNDFALDLLSRLRLERRSPSESHRPILFICHSLGGVVFKQALITASSQPDHYGAILKSIRGVMFMGTPHRGSRSAGPAKLLSKIINAASFGTAIRSDLLEILRVSSTTLENISQLSMPLLKELRVVSFYEQKPLGIGLVVEPFSAILGLPNERAIPINADHRKMALISPNLPQLYYPVWNAISELSEEFQGNQEEETKDLLNALYYVDYKQLQLRHRLSHGGTSNSEETVLRSLLHQIIQANSPSRSVVLLQLQKRTEQGVLAFNLSSEKLWEALLSALSLESMRSALICLDAAEELPARSAIGLLRGLSNIITALNTTHPGHRVRVFVSSRYVPEFSKVLSSTYSVRISRGHIQNDIEKFIRESLDQFAKENTGFAEAISSAKMLEIRKKIVERADGMFLWANIALENFKRGLLWNRDIVDQKIHRLDELQPGLNELYANMIDQVDASIRGDMFTIFSVIATAERPLNSSELGVLLAIQYSDGRISESSDIHAFSNIEKLIEDHFPNLLSINDNHSITFIHLSFKEYLYHYLQQSDSEWLSKARRKAARCCLVYLDLRDLAIYAKKCLTINEFNYSNFPLFSYASRYLIRHLRWVPHDDRLWLSFADMGHRDSIFNTDWPIRFLVPNGGCTDYYVSPLFHVVALFRSDVLIKRFVEHGYDLDEVWGKKRSPTLAFCCQQAIWEPSMEKLALLLLELGASPNSQQNGVTGLQYAIQCQNKTLYHKLLNHPKIDLDDRDFSDQTALHYLAQHGDSEDFSEFLWHPCFNINAQDRDGFTPLHLAVSRHKRKCMEILLNTPGIRVDLTDNQGRTALTLAVYWGQRDLAYAFIQNSDAFPVPEHGHLSSLVCAVIHGDKLLTSKLLEKYGYTNLDDHIDLAGKGILHHAAMNDWPDVLQSCLHQGAGTVSVNKIDLSGATALHRAAALGNVASCQVLLKFGASVCFQDRDGRTAAHAAADSGFKDAFMVLLQAPDIDVTQKDHQGRSLVHWAASVDWLDVIQAVIEKPGAGLCLARKDNLGNMPIDIAFSCRCPLVGRFLANEMKRRGATFVYPYHWDSLFSKPITMEAVDDSLEEIRRSDRIMRQLHENRQRSLERRAREELDRRYPPHLWALAIRDTTLPVRRQG</sequence>
<dbReference type="Proteomes" id="UP000750711">
    <property type="component" value="Unassembled WGS sequence"/>
</dbReference>
<evidence type="ECO:0000313" key="4">
    <source>
        <dbReference type="EMBL" id="KAH0556556.1"/>
    </source>
</evidence>
<keyword evidence="1" id="KW-0677">Repeat</keyword>
<feature type="repeat" description="ANK" evidence="2">
    <location>
        <begin position="967"/>
        <end position="999"/>
    </location>
</feature>
<dbReference type="PANTHER" id="PTHR10039">
    <property type="entry name" value="AMELOGENIN"/>
    <property type="match status" value="1"/>
</dbReference>
<keyword evidence="5" id="KW-1185">Reference proteome</keyword>
<dbReference type="SMART" id="SM00248">
    <property type="entry name" value="ANK"/>
    <property type="match status" value="10"/>
</dbReference>
<dbReference type="Pfam" id="PF24883">
    <property type="entry name" value="NPHP3_N"/>
    <property type="match status" value="1"/>
</dbReference>
<dbReference type="EMBL" id="JAGHQM010001072">
    <property type="protein sequence ID" value="KAH0556556.1"/>
    <property type="molecule type" value="Genomic_DNA"/>
</dbReference>
<dbReference type="InterPro" id="IPR056884">
    <property type="entry name" value="NPHP3-like_N"/>
</dbReference>
<gene>
    <name evidence="4" type="ORF">GP486_005588</name>
</gene>
<dbReference type="SUPFAM" id="SSF48403">
    <property type="entry name" value="Ankyrin repeat"/>
    <property type="match status" value="1"/>
</dbReference>
<dbReference type="AlphaFoldDB" id="A0A9P8L8V5"/>
<dbReference type="Pfam" id="PF12796">
    <property type="entry name" value="Ank_2"/>
    <property type="match status" value="2"/>
</dbReference>
<dbReference type="InterPro" id="IPR029058">
    <property type="entry name" value="AB_hydrolase_fold"/>
</dbReference>
<evidence type="ECO:0000259" key="3">
    <source>
        <dbReference type="Pfam" id="PF24883"/>
    </source>
</evidence>
<evidence type="ECO:0000256" key="1">
    <source>
        <dbReference type="ARBA" id="ARBA00022737"/>
    </source>
</evidence>
<protein>
    <recommendedName>
        <fullName evidence="3">Nephrocystin 3-like N-terminal domain-containing protein</fullName>
    </recommendedName>
</protein>
<evidence type="ECO:0000313" key="5">
    <source>
        <dbReference type="Proteomes" id="UP000750711"/>
    </source>
</evidence>
<feature type="non-terminal residue" evidence="4">
    <location>
        <position position="1177"/>
    </location>
</feature>
<comment type="caution">
    <text evidence="4">The sequence shown here is derived from an EMBL/GenBank/DDBJ whole genome shotgun (WGS) entry which is preliminary data.</text>
</comment>
<dbReference type="InterPro" id="IPR002110">
    <property type="entry name" value="Ankyrin_rpt"/>
</dbReference>
<dbReference type="Gene3D" id="1.25.40.20">
    <property type="entry name" value="Ankyrin repeat-containing domain"/>
    <property type="match status" value="2"/>
</dbReference>
<evidence type="ECO:0000256" key="2">
    <source>
        <dbReference type="PROSITE-ProRule" id="PRU00023"/>
    </source>
</evidence>
<reference evidence="4" key="1">
    <citation type="submission" date="2021-03" db="EMBL/GenBank/DDBJ databases">
        <title>Comparative genomics and phylogenomic investigation of the class Geoglossomycetes provide insights into ecological specialization and systematics.</title>
        <authorList>
            <person name="Melie T."/>
            <person name="Pirro S."/>
            <person name="Miller A.N."/>
            <person name="Quandt A."/>
        </authorList>
    </citation>
    <scope>NUCLEOTIDE SEQUENCE</scope>
    <source>
        <strain evidence="4">CAQ_001_2017</strain>
    </source>
</reference>
<keyword evidence="2" id="KW-0040">ANK repeat</keyword>
<feature type="domain" description="Nephrocystin 3-like N-terminal" evidence="3">
    <location>
        <begin position="277"/>
        <end position="386"/>
    </location>
</feature>
<dbReference type="PROSITE" id="PS50297">
    <property type="entry name" value="ANK_REP_REGION"/>
    <property type="match status" value="2"/>
</dbReference>
<dbReference type="PROSITE" id="PS50088">
    <property type="entry name" value="ANK_REPEAT"/>
    <property type="match status" value="2"/>
</dbReference>
<dbReference type="SUPFAM" id="SSF53474">
    <property type="entry name" value="alpha/beta-Hydrolases"/>
    <property type="match status" value="1"/>
</dbReference>
<dbReference type="PANTHER" id="PTHR10039:SF5">
    <property type="entry name" value="NACHT DOMAIN-CONTAINING PROTEIN"/>
    <property type="match status" value="1"/>
</dbReference>
<dbReference type="Gene3D" id="3.40.50.1820">
    <property type="entry name" value="alpha/beta hydrolase"/>
    <property type="match status" value="1"/>
</dbReference>
<name>A0A9P8L8V5_9PEZI</name>
<organism evidence="4 5">
    <name type="scientific">Trichoglossum hirsutum</name>
    <dbReference type="NCBI Taxonomy" id="265104"/>
    <lineage>
        <taxon>Eukaryota</taxon>
        <taxon>Fungi</taxon>
        <taxon>Dikarya</taxon>
        <taxon>Ascomycota</taxon>
        <taxon>Pezizomycotina</taxon>
        <taxon>Geoglossomycetes</taxon>
        <taxon>Geoglossales</taxon>
        <taxon>Geoglossaceae</taxon>
        <taxon>Trichoglossum</taxon>
    </lineage>
</organism>
<feature type="repeat" description="ANK" evidence="2">
    <location>
        <begin position="828"/>
        <end position="861"/>
    </location>
</feature>
<dbReference type="InterPro" id="IPR036770">
    <property type="entry name" value="Ankyrin_rpt-contain_sf"/>
</dbReference>
<accession>A0A9P8L8V5</accession>
<proteinExistence type="predicted"/>